<reference evidence="2" key="1">
    <citation type="submission" date="2020-08" db="EMBL/GenBank/DDBJ databases">
        <title>Sequencing the genomes of 1000 actinobacteria strains.</title>
        <authorList>
            <person name="Klenk H.-P."/>
        </authorList>
    </citation>
    <scope>NUCLEOTIDE SEQUENCE</scope>
    <source>
        <strain evidence="2">DSM 10695</strain>
    </source>
</reference>
<keyword evidence="2" id="KW-0436">Ligase</keyword>
<keyword evidence="3" id="KW-1185">Reference proteome</keyword>
<dbReference type="EC" id="6.3.5.2" evidence="2"/>
<organism evidence="2 3">
    <name type="scientific">Schaalia hyovaginalis</name>
    <dbReference type="NCBI Taxonomy" id="29316"/>
    <lineage>
        <taxon>Bacteria</taxon>
        <taxon>Bacillati</taxon>
        <taxon>Actinomycetota</taxon>
        <taxon>Actinomycetes</taxon>
        <taxon>Actinomycetales</taxon>
        <taxon>Actinomycetaceae</taxon>
        <taxon>Schaalia</taxon>
    </lineage>
</organism>
<feature type="domain" description="Glutamine amidotransferase" evidence="1">
    <location>
        <begin position="66"/>
        <end position="194"/>
    </location>
</feature>
<dbReference type="PANTHER" id="PTHR42695">
    <property type="entry name" value="GLUTAMINE AMIDOTRANSFERASE YLR126C-RELATED"/>
    <property type="match status" value="1"/>
</dbReference>
<dbReference type="InterPro" id="IPR029062">
    <property type="entry name" value="Class_I_gatase-like"/>
</dbReference>
<protein>
    <submittedName>
        <fullName evidence="2">GMP synthase (Glutamine-hydrolyzing)</fullName>
        <ecNumber evidence="2">6.3.5.2</ecNumber>
    </submittedName>
</protein>
<dbReference type="PANTHER" id="PTHR42695:SF5">
    <property type="entry name" value="GLUTAMINE AMIDOTRANSFERASE YLR126C-RELATED"/>
    <property type="match status" value="1"/>
</dbReference>
<dbReference type="SUPFAM" id="SSF52317">
    <property type="entry name" value="Class I glutamine amidotransferase-like"/>
    <property type="match status" value="1"/>
</dbReference>
<dbReference type="GO" id="GO:0003922">
    <property type="term" value="F:GMP synthase (glutamine-hydrolyzing) activity"/>
    <property type="evidence" value="ECO:0007669"/>
    <property type="project" value="UniProtKB-EC"/>
</dbReference>
<name>A0A923IWX1_9ACTO</name>
<proteinExistence type="predicted"/>
<evidence type="ECO:0000313" key="2">
    <source>
        <dbReference type="EMBL" id="MBB6333788.1"/>
    </source>
</evidence>
<gene>
    <name evidence="2" type="ORF">HD592_000353</name>
</gene>
<sequence>MASFLLVSTRPEEEAIEAEYSAFLSVSGLEEQELEQVRLDMLGLPEIDVRAYSGIIVAGSPFGATTLDDFKTPSQRRVETELRHLLADILEAGAPCLTTGYGTEIATVLMGGSMSTECAEESQLVEILLTADGIADPLLEDFPRTFPTFVNHREAVSSLPPGATVLAKSITCPAQIVKFAENFYATQFNPELDSDLISDALQRWEDAGYPGTDDVDYLVVIGREGRGRHQAGRVVANFVNRYRSAS</sequence>
<dbReference type="EMBL" id="JACHMK010000001">
    <property type="protein sequence ID" value="MBB6333788.1"/>
    <property type="molecule type" value="Genomic_DNA"/>
</dbReference>
<dbReference type="InterPro" id="IPR044992">
    <property type="entry name" value="ChyE-like"/>
</dbReference>
<dbReference type="Pfam" id="PF00117">
    <property type="entry name" value="GATase"/>
    <property type="match status" value="1"/>
</dbReference>
<evidence type="ECO:0000313" key="3">
    <source>
        <dbReference type="Proteomes" id="UP000617426"/>
    </source>
</evidence>
<dbReference type="RefSeq" id="WP_184451462.1">
    <property type="nucleotide sequence ID" value="NZ_JACHMK010000001.1"/>
</dbReference>
<dbReference type="GO" id="GO:0005829">
    <property type="term" value="C:cytosol"/>
    <property type="evidence" value="ECO:0007669"/>
    <property type="project" value="TreeGrafter"/>
</dbReference>
<comment type="caution">
    <text evidence="2">The sequence shown here is derived from an EMBL/GenBank/DDBJ whole genome shotgun (WGS) entry which is preliminary data.</text>
</comment>
<dbReference type="InterPro" id="IPR017926">
    <property type="entry name" value="GATASE"/>
</dbReference>
<dbReference type="Gene3D" id="3.40.50.880">
    <property type="match status" value="1"/>
</dbReference>
<accession>A0A923IWX1</accession>
<dbReference type="Proteomes" id="UP000617426">
    <property type="component" value="Unassembled WGS sequence"/>
</dbReference>
<evidence type="ECO:0000259" key="1">
    <source>
        <dbReference type="Pfam" id="PF00117"/>
    </source>
</evidence>
<dbReference type="AlphaFoldDB" id="A0A923IWX1"/>